<dbReference type="AlphaFoldDB" id="A0A3P3XF90"/>
<evidence type="ECO:0000313" key="2">
    <source>
        <dbReference type="EMBL" id="SLM09732.1"/>
    </source>
</evidence>
<protein>
    <submittedName>
        <fullName evidence="2">Uncharacterized protein</fullName>
    </submittedName>
</protein>
<organism evidence="2">
    <name type="scientific">uncultured spirochete</name>
    <dbReference type="NCBI Taxonomy" id="156406"/>
    <lineage>
        <taxon>Bacteria</taxon>
        <taxon>Pseudomonadati</taxon>
        <taxon>Spirochaetota</taxon>
        <taxon>Spirochaetia</taxon>
        <taxon>Spirochaetales</taxon>
        <taxon>environmental samples</taxon>
    </lineage>
</organism>
<gene>
    <name evidence="2" type="ORF">SPIROBIBN47_10027</name>
</gene>
<sequence length="102" mass="10907">MKKIFACVLIVLLVVSVPAFARPTARENADFVVDAIIGISLGIVKRAGTALAVVYTAADFITYAVTGKTIGGYANDGFEKSSKIIYADDNKPYRGWMGLGMQ</sequence>
<name>A0A3P3XF90_9SPIR</name>
<dbReference type="EMBL" id="FWDM01000001">
    <property type="protein sequence ID" value="SLM09732.1"/>
    <property type="molecule type" value="Genomic_DNA"/>
</dbReference>
<proteinExistence type="predicted"/>
<feature type="chain" id="PRO_5018219773" evidence="1">
    <location>
        <begin position="22"/>
        <end position="102"/>
    </location>
</feature>
<evidence type="ECO:0000256" key="1">
    <source>
        <dbReference type="SAM" id="SignalP"/>
    </source>
</evidence>
<reference evidence="2" key="1">
    <citation type="submission" date="2017-02" db="EMBL/GenBank/DDBJ databases">
        <authorList>
            <person name="Regsiter A."/>
            <person name="William W."/>
        </authorList>
    </citation>
    <scope>NUCLEOTIDE SEQUENCE</scope>
    <source>
        <strain evidence="2">Bib</strain>
    </source>
</reference>
<feature type="signal peptide" evidence="1">
    <location>
        <begin position="1"/>
        <end position="21"/>
    </location>
</feature>
<keyword evidence="1" id="KW-0732">Signal</keyword>
<accession>A0A3P3XF90</accession>